<name>A0AAD1Y0D9_EUPCR</name>
<dbReference type="Proteomes" id="UP001295684">
    <property type="component" value="Unassembled WGS sequence"/>
</dbReference>
<evidence type="ECO:0000259" key="5">
    <source>
        <dbReference type="PROSITE" id="PS50089"/>
    </source>
</evidence>
<dbReference type="Gene3D" id="3.30.40.10">
    <property type="entry name" value="Zinc/RING finger domain, C3HC4 (zinc finger)"/>
    <property type="match status" value="1"/>
</dbReference>
<keyword evidence="3" id="KW-0862">Zinc</keyword>
<dbReference type="AlphaFoldDB" id="A0AAD1Y0D9"/>
<evidence type="ECO:0000256" key="1">
    <source>
        <dbReference type="ARBA" id="ARBA00022723"/>
    </source>
</evidence>
<dbReference type="EMBL" id="CAMPGE010024423">
    <property type="protein sequence ID" value="CAI2382263.1"/>
    <property type="molecule type" value="Genomic_DNA"/>
</dbReference>
<keyword evidence="7" id="KW-1185">Reference proteome</keyword>
<dbReference type="InterPro" id="IPR013083">
    <property type="entry name" value="Znf_RING/FYVE/PHD"/>
</dbReference>
<dbReference type="GO" id="GO:0008270">
    <property type="term" value="F:zinc ion binding"/>
    <property type="evidence" value="ECO:0007669"/>
    <property type="project" value="UniProtKB-KW"/>
</dbReference>
<sequence length="125" mass="14419">MECPVCLENYNEEARRPKILPECGHSLCELCVPQLWKRGSIKCPQDNTVSLVPNIEDLKTNFAALSLIRQNNDSNLIGLDNSNSQVDEPNNEEEFGFNITEEDKRDYLNFRKFCIGRIKELLEKD</sequence>
<comment type="caution">
    <text evidence="6">The sequence shown here is derived from an EMBL/GenBank/DDBJ whole genome shotgun (WGS) entry which is preliminary data.</text>
</comment>
<evidence type="ECO:0000313" key="7">
    <source>
        <dbReference type="Proteomes" id="UP001295684"/>
    </source>
</evidence>
<evidence type="ECO:0000256" key="2">
    <source>
        <dbReference type="ARBA" id="ARBA00022771"/>
    </source>
</evidence>
<dbReference type="SUPFAM" id="SSF57850">
    <property type="entry name" value="RING/U-box"/>
    <property type="match status" value="1"/>
</dbReference>
<protein>
    <recommendedName>
        <fullName evidence="5">RING-type domain-containing protein</fullName>
    </recommendedName>
</protein>
<organism evidence="6 7">
    <name type="scientific">Euplotes crassus</name>
    <dbReference type="NCBI Taxonomy" id="5936"/>
    <lineage>
        <taxon>Eukaryota</taxon>
        <taxon>Sar</taxon>
        <taxon>Alveolata</taxon>
        <taxon>Ciliophora</taxon>
        <taxon>Intramacronucleata</taxon>
        <taxon>Spirotrichea</taxon>
        <taxon>Hypotrichia</taxon>
        <taxon>Euplotida</taxon>
        <taxon>Euplotidae</taxon>
        <taxon>Moneuplotes</taxon>
    </lineage>
</organism>
<evidence type="ECO:0000313" key="6">
    <source>
        <dbReference type="EMBL" id="CAI2382263.1"/>
    </source>
</evidence>
<evidence type="ECO:0000256" key="4">
    <source>
        <dbReference type="PROSITE-ProRule" id="PRU00175"/>
    </source>
</evidence>
<dbReference type="InterPro" id="IPR027370">
    <property type="entry name" value="Znf-RING_euk"/>
</dbReference>
<proteinExistence type="predicted"/>
<accession>A0AAD1Y0D9</accession>
<gene>
    <name evidence="6" type="ORF">ECRASSUSDP1_LOCUS23733</name>
</gene>
<keyword evidence="2 4" id="KW-0863">Zinc-finger</keyword>
<evidence type="ECO:0000256" key="3">
    <source>
        <dbReference type="ARBA" id="ARBA00022833"/>
    </source>
</evidence>
<reference evidence="6" key="1">
    <citation type="submission" date="2023-07" db="EMBL/GenBank/DDBJ databases">
        <authorList>
            <consortium name="AG Swart"/>
            <person name="Singh M."/>
            <person name="Singh A."/>
            <person name="Seah K."/>
            <person name="Emmerich C."/>
        </authorList>
    </citation>
    <scope>NUCLEOTIDE SEQUENCE</scope>
    <source>
        <strain evidence="6">DP1</strain>
    </source>
</reference>
<dbReference type="InterPro" id="IPR017907">
    <property type="entry name" value="Znf_RING_CS"/>
</dbReference>
<dbReference type="PANTHER" id="PTHR47156">
    <property type="entry name" value="PROTEIN CBG20824"/>
    <property type="match status" value="1"/>
</dbReference>
<dbReference type="InterPro" id="IPR052667">
    <property type="entry name" value="E3_ubiquitin-ligase_RING"/>
</dbReference>
<dbReference type="PROSITE" id="PS00518">
    <property type="entry name" value="ZF_RING_1"/>
    <property type="match status" value="1"/>
</dbReference>
<keyword evidence="1" id="KW-0479">Metal-binding</keyword>
<dbReference type="PANTHER" id="PTHR47156:SF10">
    <property type="entry name" value="E3 UBIQUITIN-PROTEIN LIGASE TRIM-21-RELATED"/>
    <property type="match status" value="1"/>
</dbReference>
<feature type="domain" description="RING-type" evidence="5">
    <location>
        <begin position="3"/>
        <end position="47"/>
    </location>
</feature>
<dbReference type="PROSITE" id="PS50089">
    <property type="entry name" value="ZF_RING_2"/>
    <property type="match status" value="1"/>
</dbReference>
<dbReference type="InterPro" id="IPR001841">
    <property type="entry name" value="Znf_RING"/>
</dbReference>
<dbReference type="SMART" id="SM00184">
    <property type="entry name" value="RING"/>
    <property type="match status" value="1"/>
</dbReference>
<dbReference type="Pfam" id="PF13445">
    <property type="entry name" value="zf-RING_UBOX"/>
    <property type="match status" value="1"/>
</dbReference>